<evidence type="ECO:0000256" key="11">
    <source>
        <dbReference type="ARBA" id="ARBA00045065"/>
    </source>
</evidence>
<evidence type="ECO:0000256" key="1">
    <source>
        <dbReference type="ARBA" id="ARBA00004389"/>
    </source>
</evidence>
<evidence type="ECO:0000256" key="5">
    <source>
        <dbReference type="ARBA" id="ARBA00022676"/>
    </source>
</evidence>
<gene>
    <name evidence="15" type="ORF">DBRI00130_LOCUS10529</name>
</gene>
<feature type="domain" description="Glycosyl transferase family 1" evidence="13">
    <location>
        <begin position="294"/>
        <end position="460"/>
    </location>
</feature>
<evidence type="ECO:0000256" key="7">
    <source>
        <dbReference type="ARBA" id="ARBA00022692"/>
    </source>
</evidence>
<dbReference type="AlphaFoldDB" id="A0A7S4VA73"/>
<evidence type="ECO:0000259" key="13">
    <source>
        <dbReference type="Pfam" id="PF00534"/>
    </source>
</evidence>
<evidence type="ECO:0000256" key="9">
    <source>
        <dbReference type="ARBA" id="ARBA00022989"/>
    </source>
</evidence>
<comment type="pathway">
    <text evidence="2 12">Protein modification; protein glycosylation.</text>
</comment>
<dbReference type="Pfam" id="PF15924">
    <property type="entry name" value="ALG11_N"/>
    <property type="match status" value="1"/>
</dbReference>
<keyword evidence="6 12" id="KW-0808">Transferase</keyword>
<evidence type="ECO:0000256" key="3">
    <source>
        <dbReference type="ARBA" id="ARBA00012645"/>
    </source>
</evidence>
<dbReference type="UniPathway" id="UPA00378"/>
<keyword evidence="5 12" id="KW-0328">Glycosyltransferase</keyword>
<evidence type="ECO:0000256" key="12">
    <source>
        <dbReference type="RuleBase" id="RU367051"/>
    </source>
</evidence>
<feature type="domain" description="ALG11 mannosyltransferase N-terminal" evidence="14">
    <location>
        <begin position="63"/>
        <end position="275"/>
    </location>
</feature>
<reference evidence="15" key="1">
    <citation type="submission" date="2021-01" db="EMBL/GenBank/DDBJ databases">
        <authorList>
            <person name="Corre E."/>
            <person name="Pelletier E."/>
            <person name="Niang G."/>
            <person name="Scheremetjew M."/>
            <person name="Finn R."/>
            <person name="Kale V."/>
            <person name="Holt S."/>
            <person name="Cochrane G."/>
            <person name="Meng A."/>
            <person name="Brown T."/>
            <person name="Cohen L."/>
        </authorList>
    </citation>
    <scope>NUCLEOTIDE SEQUENCE</scope>
    <source>
        <strain evidence="15">GSO104</strain>
    </source>
</reference>
<evidence type="ECO:0000256" key="8">
    <source>
        <dbReference type="ARBA" id="ARBA00022824"/>
    </source>
</evidence>
<sequence>MYYFLQCLVLSTITTILLAFIVTVIICRYHFHTIRKQSIATLNKNSTKKDQNAATTNDKNSLIIAFYHPNCSMGGGGERVLWKAIYVLGDLYRAGMTNINVVVYTKDAPSKSYKDDLFQHVKSRFSITVPPSLPLSFVHLHDSVDTSETPKRQSMIAQSAETVKLAWKAMNKLTPHVYIDTTGCAFTFIVAKLLAGCTVAAYVHYPTISTDMLSMVFERRPSYNNDSKITASRITTCIKLIYYTIFAIAYGIVGSMSSLVMVNSTWTHGHIQFLWRLASNLCIVYPPCDTKSLEDLPLENRNDIILSIGQFRPEKDHALQLRSFALLLKKYPDDTKKTWNVKLALVGSCRGPDDEQRVEELRNLSASLDISDSVEFVLNRPYPELREYLGRASVGIHTMWNEHFGIGVVEMMAAGLITIAHNSGGPKADILAPFKGNMTGYLASTEEEYADAMYEALVESKRTGDDSNMKMRQLARESSSRFSDEVFVDSFKHAIVSSKILCR</sequence>
<dbReference type="GO" id="GO:0005789">
    <property type="term" value="C:endoplasmic reticulum membrane"/>
    <property type="evidence" value="ECO:0007669"/>
    <property type="project" value="UniProtKB-SubCell"/>
</dbReference>
<dbReference type="GO" id="GO:0004377">
    <property type="term" value="F:GDP-Man:Man(3)GlcNAc(2)-PP-Dol alpha-1,2-mannosyltransferase activity"/>
    <property type="evidence" value="ECO:0007669"/>
    <property type="project" value="UniProtKB-UniRule"/>
</dbReference>
<evidence type="ECO:0000256" key="10">
    <source>
        <dbReference type="ARBA" id="ARBA00023136"/>
    </source>
</evidence>
<dbReference type="SUPFAM" id="SSF53756">
    <property type="entry name" value="UDP-Glycosyltransferase/glycogen phosphorylase"/>
    <property type="match status" value="1"/>
</dbReference>
<dbReference type="CDD" id="cd03806">
    <property type="entry name" value="GT4_ALG11-like"/>
    <property type="match status" value="1"/>
</dbReference>
<proteinExistence type="inferred from homology"/>
<dbReference type="EC" id="2.4.1.131" evidence="3 12"/>
<protein>
    <recommendedName>
        <fullName evidence="4 12">GDP-Man:Man(3)GlcNAc(2)-PP-Dol alpha-1,2-mannosyltransferase</fullName>
        <ecNumber evidence="3 12">2.4.1.131</ecNumber>
    </recommendedName>
</protein>
<dbReference type="InterPro" id="IPR031814">
    <property type="entry name" value="ALG11_N"/>
</dbReference>
<keyword evidence="10 12" id="KW-0472">Membrane</keyword>
<comment type="similarity">
    <text evidence="12">Belongs to the glycosyltransferase group 1 family. Glycosyltransferase 4 subfamily.</text>
</comment>
<keyword evidence="9 12" id="KW-1133">Transmembrane helix</keyword>
<organism evidence="15">
    <name type="scientific">Ditylum brightwellii</name>
    <dbReference type="NCBI Taxonomy" id="49249"/>
    <lineage>
        <taxon>Eukaryota</taxon>
        <taxon>Sar</taxon>
        <taxon>Stramenopiles</taxon>
        <taxon>Ochrophyta</taxon>
        <taxon>Bacillariophyta</taxon>
        <taxon>Mediophyceae</taxon>
        <taxon>Lithodesmiophycidae</taxon>
        <taxon>Lithodesmiales</taxon>
        <taxon>Lithodesmiaceae</taxon>
        <taxon>Ditylum</taxon>
    </lineage>
</organism>
<dbReference type="EMBL" id="HBNS01013060">
    <property type="protein sequence ID" value="CAE4598887.1"/>
    <property type="molecule type" value="Transcribed_RNA"/>
</dbReference>
<comment type="catalytic activity">
    <reaction evidence="11 12">
        <text>an alpha-D-Man-(1-&gt;3)-[alpha-D-Man-(1-&gt;6)]-beta-D-Man-(1-&gt;4)-beta-D-GlcNAc-(1-&gt;4)-alpha-D-GlcNAc-diphospho-di-trans,poly-cis-dolichol + 2 GDP-alpha-D-mannose = an alpha-D-Man-(1-&gt;2)-alpha-D-Man-(1-&gt;2)-alpha-D-Man-(1-&gt;3)-[alpha-D-Man-(1-&gt;6)]-beta-D-Man-(1-&gt;4)-beta-D-GlcNAc-(1-&gt;4)-alpha-D-GlcNAc-diphospho-di-trans,poly-cis-dolichol + 2 GDP + 2 H(+)</text>
        <dbReference type="Rhea" id="RHEA:29523"/>
        <dbReference type="Rhea" id="RHEA-COMP:19515"/>
        <dbReference type="Rhea" id="RHEA-COMP:19516"/>
        <dbReference type="ChEBI" id="CHEBI:15378"/>
        <dbReference type="ChEBI" id="CHEBI:57527"/>
        <dbReference type="ChEBI" id="CHEBI:58189"/>
        <dbReference type="ChEBI" id="CHEBI:132511"/>
        <dbReference type="ChEBI" id="CHEBI:132515"/>
        <dbReference type="EC" id="2.4.1.131"/>
    </reaction>
    <physiologicalReaction direction="left-to-right" evidence="11 12">
        <dbReference type="Rhea" id="RHEA:29524"/>
    </physiologicalReaction>
</comment>
<evidence type="ECO:0000256" key="6">
    <source>
        <dbReference type="ARBA" id="ARBA00022679"/>
    </source>
</evidence>
<evidence type="ECO:0000259" key="14">
    <source>
        <dbReference type="Pfam" id="PF15924"/>
    </source>
</evidence>
<accession>A0A7S4VA73</accession>
<dbReference type="PANTHER" id="PTHR45919">
    <property type="entry name" value="GDP-MAN:MAN(3)GLCNAC(2)-PP-DOL ALPHA-1,2-MANNOSYLTRANSFERASE"/>
    <property type="match status" value="1"/>
</dbReference>
<feature type="transmembrane region" description="Helical" evidence="12">
    <location>
        <begin position="240"/>
        <end position="262"/>
    </location>
</feature>
<evidence type="ECO:0000313" key="15">
    <source>
        <dbReference type="EMBL" id="CAE4598887.1"/>
    </source>
</evidence>
<comment type="function">
    <text evidence="12">GDP-Man:Man(3)GlcNAc(2)-PP-Dol alpha-1,2-mannosyltransferase that operates in the biosynthetic pathway of dolichol-linked oligosaccharides, the glycan precursors employed in protein asparagine (N)-glycosylation. The assembly of dolichol-linked oligosaccharides begins on the cytosolic side of the endoplasmic reticulum membrane and finishes in its lumen. The sequential addition of sugars to dolichol pyrophosphate produces dolichol-linked oligosaccharides containing fourteen sugars, including two GlcNAcs, nine mannoses and three glucoses. Once assembled, the oligosaccharide is transferred from the lipid to nascent proteins by oligosaccharyltransferases. Catalyzes, on the cytoplasmic face of the endoplasmic reticulum, the addition of the fourth and fifth mannose residues to the dolichol-linked oligosaccharide chain, to produce Man(5)GlcNAc(2)-PP-dolichol core oligosaccharide.</text>
</comment>
<dbReference type="InterPro" id="IPR001296">
    <property type="entry name" value="Glyco_trans_1"/>
</dbReference>
<comment type="subcellular location">
    <subcellularLocation>
        <location evidence="1">Endoplasmic reticulum membrane</location>
        <topology evidence="1">Single-pass membrane protein</topology>
    </subcellularLocation>
</comment>
<dbReference type="Gene3D" id="3.40.50.2000">
    <property type="entry name" value="Glycogen Phosphorylase B"/>
    <property type="match status" value="1"/>
</dbReference>
<dbReference type="PANTHER" id="PTHR45919:SF1">
    <property type="entry name" value="GDP-MAN:MAN(3)GLCNAC(2)-PP-DOL ALPHA-1,2-MANNOSYLTRANSFERASE"/>
    <property type="match status" value="1"/>
</dbReference>
<dbReference type="GO" id="GO:0006487">
    <property type="term" value="P:protein N-linked glycosylation"/>
    <property type="evidence" value="ECO:0007669"/>
    <property type="project" value="TreeGrafter"/>
</dbReference>
<evidence type="ECO:0000256" key="4">
    <source>
        <dbReference type="ARBA" id="ARBA00022018"/>
    </source>
</evidence>
<feature type="transmembrane region" description="Helical" evidence="12">
    <location>
        <begin position="7"/>
        <end position="31"/>
    </location>
</feature>
<dbReference type="FunFam" id="3.40.50.2000:FF:000256">
    <property type="entry name" value="GDP-Man:Man(3)GlcNAc(2)-PP-Dol alpha-1,2-mannosyltransferase"/>
    <property type="match status" value="1"/>
</dbReference>
<keyword evidence="8 12" id="KW-0256">Endoplasmic reticulum</keyword>
<name>A0A7S4VA73_9STRA</name>
<dbReference type="InterPro" id="IPR038013">
    <property type="entry name" value="ALG11"/>
</dbReference>
<dbReference type="Pfam" id="PF00534">
    <property type="entry name" value="Glycos_transf_1"/>
    <property type="match status" value="1"/>
</dbReference>
<keyword evidence="7 12" id="KW-0812">Transmembrane</keyword>
<evidence type="ECO:0000256" key="2">
    <source>
        <dbReference type="ARBA" id="ARBA00004922"/>
    </source>
</evidence>